<dbReference type="Pfam" id="PF12867">
    <property type="entry name" value="DinB_2"/>
    <property type="match status" value="1"/>
</dbReference>
<evidence type="ECO:0000313" key="2">
    <source>
        <dbReference type="EMBL" id="VVJ24307.1"/>
    </source>
</evidence>
<reference evidence="2 3" key="1">
    <citation type="submission" date="2019-09" db="EMBL/GenBank/DDBJ databases">
        <authorList>
            <person name="Leyn A S."/>
        </authorList>
    </citation>
    <scope>NUCLEOTIDE SEQUENCE [LARGE SCALE GENOMIC DNA]</scope>
    <source>
        <strain evidence="2">AA231_1</strain>
    </source>
</reference>
<sequence>MAVNWTKELTDQLDFHWNVLVRPKLEGLTDEEYFWEPAAGCWTVRPRKSDDEPGTGPFTIDFAFPEPTPPPVTTIAWRLGHILVGVLGARIGSHFGGAPIGYDSYPYPGTAAEALSELDKLYAQWIEGVRGLDEEALARPCGPAEGPYAEYPMATLVLHIHREMIHHCAEILLLRDLHRSQADYRPGQK</sequence>
<dbReference type="Gene3D" id="1.20.120.450">
    <property type="entry name" value="dinb family like domain"/>
    <property type="match status" value="1"/>
</dbReference>
<protein>
    <recommendedName>
        <fullName evidence="1">DinB-like domain-containing protein</fullName>
    </recommendedName>
</protein>
<evidence type="ECO:0000259" key="1">
    <source>
        <dbReference type="Pfam" id="PF12867"/>
    </source>
</evidence>
<dbReference type="InterPro" id="IPR024775">
    <property type="entry name" value="DinB-like"/>
</dbReference>
<organism evidence="2 3">
    <name type="scientific">Amycolatopsis camponoti</name>
    <dbReference type="NCBI Taxonomy" id="2606593"/>
    <lineage>
        <taxon>Bacteria</taxon>
        <taxon>Bacillati</taxon>
        <taxon>Actinomycetota</taxon>
        <taxon>Actinomycetes</taxon>
        <taxon>Pseudonocardiales</taxon>
        <taxon>Pseudonocardiaceae</taxon>
        <taxon>Amycolatopsis</taxon>
    </lineage>
</organism>
<dbReference type="Proteomes" id="UP000399805">
    <property type="component" value="Unassembled WGS sequence"/>
</dbReference>
<dbReference type="SUPFAM" id="SSF109854">
    <property type="entry name" value="DinB/YfiT-like putative metalloenzymes"/>
    <property type="match status" value="1"/>
</dbReference>
<gene>
    <name evidence="2" type="ORF">AA23TX_09177</name>
</gene>
<dbReference type="EMBL" id="CABVGP010000003">
    <property type="protein sequence ID" value="VVJ24307.1"/>
    <property type="molecule type" value="Genomic_DNA"/>
</dbReference>
<name>A0A6I8M934_9PSEU</name>
<dbReference type="AlphaFoldDB" id="A0A6I8M934"/>
<accession>A0A6I8M934</accession>
<feature type="domain" description="DinB-like" evidence="1">
    <location>
        <begin position="12"/>
        <end position="171"/>
    </location>
</feature>
<proteinExistence type="predicted"/>
<evidence type="ECO:0000313" key="3">
    <source>
        <dbReference type="Proteomes" id="UP000399805"/>
    </source>
</evidence>
<dbReference type="InterPro" id="IPR034660">
    <property type="entry name" value="DinB/YfiT-like"/>
</dbReference>
<dbReference type="RefSeq" id="WP_155548938.1">
    <property type="nucleotide sequence ID" value="NZ_CABVGP010000003.1"/>
</dbReference>
<keyword evidence="3" id="KW-1185">Reference proteome</keyword>